<feature type="compositionally biased region" description="Low complexity" evidence="1">
    <location>
        <begin position="1"/>
        <end position="15"/>
    </location>
</feature>
<gene>
    <name evidence="2" type="ORF">THOM_0433</name>
</gene>
<proteinExistence type="predicted"/>
<accession>L7K0G9</accession>
<dbReference type="VEuPathDB" id="MicrosporidiaDB:THOM_0433"/>
<evidence type="ECO:0000313" key="2">
    <source>
        <dbReference type="EMBL" id="ELQ76712.1"/>
    </source>
</evidence>
<evidence type="ECO:0000256" key="1">
    <source>
        <dbReference type="SAM" id="MobiDB-lite"/>
    </source>
</evidence>
<dbReference type="InParanoid" id="L7K0G9"/>
<name>L7K0G9_TRAHO</name>
<dbReference type="HOGENOM" id="CLU_1817150_0_0_1"/>
<sequence length="142" mass="16082">MIKQKQLQNQHLQKQASQRRKIKSISAEDELSKKLLPFFGGILEKISKDLIVKEKQGKRRHTTTSIEKKTNIITVTSFKTITITKDAKKDADEGKKTVINTVYAKAKPKMIKCVPVMINNANCLITQEGVIVKTVFKENKDA</sequence>
<keyword evidence="3" id="KW-1185">Reference proteome</keyword>
<dbReference type="EMBL" id="JH993832">
    <property type="protein sequence ID" value="ELQ76712.1"/>
    <property type="molecule type" value="Genomic_DNA"/>
</dbReference>
<protein>
    <submittedName>
        <fullName evidence="2">Uncharacterized protein</fullName>
    </submittedName>
</protein>
<feature type="region of interest" description="Disordered" evidence="1">
    <location>
        <begin position="1"/>
        <end position="21"/>
    </location>
</feature>
<organism evidence="2 3">
    <name type="scientific">Trachipleistophora hominis</name>
    <name type="common">Microsporidian parasite</name>
    <dbReference type="NCBI Taxonomy" id="72359"/>
    <lineage>
        <taxon>Eukaryota</taxon>
        <taxon>Fungi</taxon>
        <taxon>Fungi incertae sedis</taxon>
        <taxon>Microsporidia</taxon>
        <taxon>Pleistophoridae</taxon>
        <taxon>Trachipleistophora</taxon>
    </lineage>
</organism>
<dbReference type="AlphaFoldDB" id="L7K0G9"/>
<dbReference type="Proteomes" id="UP000011185">
    <property type="component" value="Unassembled WGS sequence"/>
</dbReference>
<reference evidence="2 3" key="1">
    <citation type="journal article" date="2012" name="PLoS Pathog.">
        <title>The genome of the obligate intracellular parasite Trachipleistophora hominis: new insights into microsporidian genome dynamics and reductive evolution.</title>
        <authorList>
            <person name="Heinz E."/>
            <person name="Williams T.A."/>
            <person name="Nakjang S."/>
            <person name="Noel C.J."/>
            <person name="Swan D.C."/>
            <person name="Goldberg A.V."/>
            <person name="Harris S.R."/>
            <person name="Weinmaier T."/>
            <person name="Markert S."/>
            <person name="Becher D."/>
            <person name="Bernhardt J."/>
            <person name="Dagan T."/>
            <person name="Hacker C."/>
            <person name="Lucocq J.M."/>
            <person name="Schweder T."/>
            <person name="Rattei T."/>
            <person name="Hall N."/>
            <person name="Hirt R.P."/>
            <person name="Embley T.M."/>
        </authorList>
    </citation>
    <scope>NUCLEOTIDE SEQUENCE [LARGE SCALE GENOMIC DNA]</scope>
</reference>
<evidence type="ECO:0000313" key="3">
    <source>
        <dbReference type="Proteomes" id="UP000011185"/>
    </source>
</evidence>